<evidence type="ECO:0000313" key="8">
    <source>
        <dbReference type="EMBL" id="MBK1787171.1"/>
    </source>
</evidence>
<dbReference type="Gene3D" id="2.60.130.10">
    <property type="entry name" value="Aromatic compound dioxygenase"/>
    <property type="match status" value="1"/>
</dbReference>
<dbReference type="Pfam" id="PF00775">
    <property type="entry name" value="Dioxygenase_C"/>
    <property type="match status" value="1"/>
</dbReference>
<dbReference type="InterPro" id="IPR050770">
    <property type="entry name" value="Intradiol_RC_Dioxygenase"/>
</dbReference>
<evidence type="ECO:0000256" key="4">
    <source>
        <dbReference type="ARBA" id="ARBA00022964"/>
    </source>
</evidence>
<dbReference type="InterPro" id="IPR007535">
    <property type="entry name" value="Catechol_dOase_N"/>
</dbReference>
<dbReference type="InterPro" id="IPR015889">
    <property type="entry name" value="Intradiol_dOase_core"/>
</dbReference>
<evidence type="ECO:0000256" key="2">
    <source>
        <dbReference type="ARBA" id="ARBA00007825"/>
    </source>
</evidence>
<evidence type="ECO:0000256" key="1">
    <source>
        <dbReference type="ARBA" id="ARBA00001965"/>
    </source>
</evidence>
<keyword evidence="6" id="KW-0408">Iron</keyword>
<keyword evidence="9" id="KW-1185">Reference proteome</keyword>
<evidence type="ECO:0000313" key="9">
    <source>
        <dbReference type="Proteomes" id="UP000635245"/>
    </source>
</evidence>
<dbReference type="PANTHER" id="PTHR33711:SF7">
    <property type="entry name" value="INTRADIOL RING-CLEAVAGE DIOXYGENASES DOMAIN-CONTAINING PROTEIN-RELATED"/>
    <property type="match status" value="1"/>
</dbReference>
<protein>
    <submittedName>
        <fullName evidence="8">6-chlorohydroxyquinol-1,2-dioxygenase</fullName>
    </submittedName>
</protein>
<dbReference type="GO" id="GO:0009712">
    <property type="term" value="P:catechol-containing compound metabolic process"/>
    <property type="evidence" value="ECO:0007669"/>
    <property type="project" value="InterPro"/>
</dbReference>
<evidence type="ECO:0000256" key="5">
    <source>
        <dbReference type="ARBA" id="ARBA00023002"/>
    </source>
</evidence>
<dbReference type="EMBL" id="JAENJH010000006">
    <property type="protein sequence ID" value="MBK1787171.1"/>
    <property type="molecule type" value="Genomic_DNA"/>
</dbReference>
<organism evidence="8 9">
    <name type="scientific">Prauserella cavernicola</name>
    <dbReference type="NCBI Taxonomy" id="2800127"/>
    <lineage>
        <taxon>Bacteria</taxon>
        <taxon>Bacillati</taxon>
        <taxon>Actinomycetota</taxon>
        <taxon>Actinomycetes</taxon>
        <taxon>Pseudonocardiales</taxon>
        <taxon>Pseudonocardiaceae</taxon>
        <taxon>Prauserella</taxon>
    </lineage>
</organism>
<reference evidence="8" key="1">
    <citation type="submission" date="2020-12" db="EMBL/GenBank/DDBJ databases">
        <title>Prauserella sp. ASG 168, a novel actinomycete isolated from cave rock.</title>
        <authorList>
            <person name="Suriyachadkun C."/>
        </authorList>
    </citation>
    <scope>NUCLEOTIDE SEQUENCE</scope>
    <source>
        <strain evidence="8">ASG 168</strain>
    </source>
</reference>
<dbReference type="PROSITE" id="PS00083">
    <property type="entry name" value="INTRADIOL_DIOXYGENAS"/>
    <property type="match status" value="1"/>
</dbReference>
<dbReference type="PANTHER" id="PTHR33711">
    <property type="entry name" value="DIOXYGENASE, PUTATIVE (AFU_ORTHOLOGUE AFUA_2G02910)-RELATED"/>
    <property type="match status" value="1"/>
</dbReference>
<dbReference type="InterPro" id="IPR000627">
    <property type="entry name" value="Intradiol_dOase_C"/>
</dbReference>
<dbReference type="SUPFAM" id="SSF49482">
    <property type="entry name" value="Aromatic compound dioxygenase"/>
    <property type="match status" value="1"/>
</dbReference>
<dbReference type="RefSeq" id="WP_200321514.1">
    <property type="nucleotide sequence ID" value="NZ_JAENJH010000006.1"/>
</dbReference>
<evidence type="ECO:0000259" key="7">
    <source>
        <dbReference type="PROSITE" id="PS00083"/>
    </source>
</evidence>
<accession>A0A934QVK9</accession>
<keyword evidence="3" id="KW-0479">Metal-binding</keyword>
<proteinExistence type="inferred from homology"/>
<dbReference type="Pfam" id="PF04444">
    <property type="entry name" value="Dioxygenase_N"/>
    <property type="match status" value="1"/>
</dbReference>
<dbReference type="Proteomes" id="UP000635245">
    <property type="component" value="Unassembled WGS sequence"/>
</dbReference>
<sequence>MDFTAEQSADVVVEAFSRTEDPRLRSVLTSLTQHLHAFVREVDPTMAEWERVIDFLTRVGHKCDDTRQEFILLSDVFGVTMLVETLESERNSSGSTPSTVLGPFHMVESPPRELGDTVDLVGGGVPCVVEGRVTDTEGIPLPGATVDVWQADDKGFYDVQKPGEMPDLNGRGLFTTDTDGRYWFRTVKPAFYPIPTDGPVGELLEATSRHPNRPGHIHFIGAAEGHHSVTTHAFVAGSEWIDSDAVFAVKSSLLTEFELVDDPEQAARYGVASPFHHARFDLVLAPE</sequence>
<comment type="cofactor">
    <cofactor evidence="1">
        <name>Fe(3+)</name>
        <dbReference type="ChEBI" id="CHEBI:29034"/>
    </cofactor>
</comment>
<evidence type="ECO:0000256" key="6">
    <source>
        <dbReference type="ARBA" id="ARBA00023004"/>
    </source>
</evidence>
<comment type="caution">
    <text evidence="8">The sequence shown here is derived from an EMBL/GenBank/DDBJ whole genome shotgun (WGS) entry which is preliminary data.</text>
</comment>
<keyword evidence="5" id="KW-0560">Oxidoreductase</keyword>
<dbReference type="GO" id="GO:0008199">
    <property type="term" value="F:ferric iron binding"/>
    <property type="evidence" value="ECO:0007669"/>
    <property type="project" value="InterPro"/>
</dbReference>
<keyword evidence="4" id="KW-0223">Dioxygenase</keyword>
<evidence type="ECO:0000256" key="3">
    <source>
        <dbReference type="ARBA" id="ARBA00022723"/>
    </source>
</evidence>
<comment type="similarity">
    <text evidence="2">Belongs to the intradiol ring-cleavage dioxygenase family.</text>
</comment>
<dbReference type="AlphaFoldDB" id="A0A934QVK9"/>
<dbReference type="GO" id="GO:0018576">
    <property type="term" value="F:catechol 1,2-dioxygenase activity"/>
    <property type="evidence" value="ECO:0007669"/>
    <property type="project" value="InterPro"/>
</dbReference>
<feature type="domain" description="Intradiol ring-cleavage dioxygenases" evidence="7">
    <location>
        <begin position="129"/>
        <end position="157"/>
    </location>
</feature>
<name>A0A934QVK9_9PSEU</name>
<gene>
    <name evidence="8" type="ORF">JHE00_22835</name>
</gene>